<dbReference type="Gene3D" id="3.30.413.10">
    <property type="entry name" value="Sulfite Reductase Hemoprotein, domain 1"/>
    <property type="match status" value="1"/>
</dbReference>
<dbReference type="InterPro" id="IPR058579">
    <property type="entry name" value="IspG_C"/>
</dbReference>
<keyword evidence="6 7" id="KW-0414">Isoprene biosynthesis</keyword>
<keyword evidence="1 7" id="KW-0004">4Fe-4S</keyword>
<evidence type="ECO:0000259" key="9">
    <source>
        <dbReference type="Pfam" id="PF04551"/>
    </source>
</evidence>
<dbReference type="EC" id="1.17.7.3" evidence="7"/>
<dbReference type="Gene3D" id="3.20.20.20">
    <property type="entry name" value="Dihydropteroate synthase-like"/>
    <property type="match status" value="1"/>
</dbReference>
<feature type="binding site" evidence="7">
    <location>
        <position position="317"/>
    </location>
    <ligand>
        <name>[4Fe-4S] cluster</name>
        <dbReference type="ChEBI" id="CHEBI:49883"/>
    </ligand>
</feature>
<dbReference type="GO" id="GO:0141197">
    <property type="term" value="F:4-hydroxy-3-methylbut-2-enyl-diphosphate synthase activity (flavodoxin)"/>
    <property type="evidence" value="ECO:0007669"/>
    <property type="project" value="UniProtKB-EC"/>
</dbReference>
<dbReference type="NCBIfam" id="NF001540">
    <property type="entry name" value="PRK00366.1"/>
    <property type="match status" value="1"/>
</dbReference>
<dbReference type="GO" id="GO:0051539">
    <property type="term" value="F:4 iron, 4 sulfur cluster binding"/>
    <property type="evidence" value="ECO:0007669"/>
    <property type="project" value="UniProtKB-UniRule"/>
</dbReference>
<dbReference type="GO" id="GO:0016114">
    <property type="term" value="P:terpenoid biosynthetic process"/>
    <property type="evidence" value="ECO:0007669"/>
    <property type="project" value="InterPro"/>
</dbReference>
<dbReference type="PANTHER" id="PTHR30454:SF0">
    <property type="entry name" value="4-HYDROXY-3-METHYLBUT-2-EN-1-YL DIPHOSPHATE SYNTHASE (FERREDOXIN), CHLOROPLASTIC"/>
    <property type="match status" value="1"/>
</dbReference>
<dbReference type="InterPro" id="IPR045854">
    <property type="entry name" value="NO2/SO3_Rdtase_4Fe4S_sf"/>
</dbReference>
<keyword evidence="2 7" id="KW-0479">Metal-binding</keyword>
<dbReference type="SUPFAM" id="SSF56014">
    <property type="entry name" value="Nitrite and sulphite reductase 4Fe-4S domain-like"/>
    <property type="match status" value="1"/>
</dbReference>
<comment type="pathway">
    <text evidence="7">Isoprenoid biosynthesis; isopentenyl diphosphate biosynthesis via DXP pathway; isopentenyl diphosphate from 1-deoxy-D-xylulose 5-phosphate: step 5/6.</text>
</comment>
<dbReference type="PANTHER" id="PTHR30454">
    <property type="entry name" value="4-HYDROXY-3-METHYLBUT-2-EN-1-YL DIPHOSPHATE SYNTHASE"/>
    <property type="match status" value="1"/>
</dbReference>
<dbReference type="NCBIfam" id="TIGR00612">
    <property type="entry name" value="ispG_gcpE"/>
    <property type="match status" value="1"/>
</dbReference>
<dbReference type="GO" id="GO:0005506">
    <property type="term" value="F:iron ion binding"/>
    <property type="evidence" value="ECO:0007669"/>
    <property type="project" value="InterPro"/>
</dbReference>
<keyword evidence="4 7" id="KW-0408">Iron</keyword>
<organism evidence="11 12">
    <name type="scientific">Ramlibacter pinisoli</name>
    <dbReference type="NCBI Taxonomy" id="2682844"/>
    <lineage>
        <taxon>Bacteria</taxon>
        <taxon>Pseudomonadati</taxon>
        <taxon>Pseudomonadota</taxon>
        <taxon>Betaproteobacteria</taxon>
        <taxon>Burkholderiales</taxon>
        <taxon>Comamonadaceae</taxon>
        <taxon>Ramlibacter</taxon>
    </lineage>
</organism>
<dbReference type="HAMAP" id="MF_00159">
    <property type="entry name" value="IspG"/>
    <property type="match status" value="1"/>
</dbReference>
<evidence type="ECO:0000313" key="12">
    <source>
        <dbReference type="Proteomes" id="UP000469385"/>
    </source>
</evidence>
<feature type="domain" description="IspG TIM-barrel" evidence="9">
    <location>
        <begin position="33"/>
        <end position="294"/>
    </location>
</feature>
<keyword evidence="5 7" id="KW-0411">Iron-sulfur</keyword>
<dbReference type="Pfam" id="PF04551">
    <property type="entry name" value="GcpE"/>
    <property type="match status" value="1"/>
</dbReference>
<comment type="cofactor">
    <cofactor evidence="7">
        <name>[4Fe-4S] cluster</name>
        <dbReference type="ChEBI" id="CHEBI:49883"/>
    </cofactor>
    <text evidence="7">Binds 1 [4Fe-4S] cluster.</text>
</comment>
<accession>A0A6N8INM6</accession>
<dbReference type="InterPro" id="IPR004588">
    <property type="entry name" value="IspG_bac-typ"/>
</dbReference>
<evidence type="ECO:0000313" key="11">
    <source>
        <dbReference type="EMBL" id="MVQ28165.1"/>
    </source>
</evidence>
<gene>
    <name evidence="7 11" type="primary">ispG</name>
    <name evidence="11" type="synonym">gcpE</name>
    <name evidence="11" type="ORF">GON04_01790</name>
</gene>
<evidence type="ECO:0000256" key="3">
    <source>
        <dbReference type="ARBA" id="ARBA00023002"/>
    </source>
</evidence>
<evidence type="ECO:0000256" key="5">
    <source>
        <dbReference type="ARBA" id="ARBA00023014"/>
    </source>
</evidence>
<dbReference type="PIRSF" id="PIRSF004640">
    <property type="entry name" value="IspG"/>
    <property type="match status" value="1"/>
</dbReference>
<feature type="binding site" evidence="7">
    <location>
        <position position="360"/>
    </location>
    <ligand>
        <name>[4Fe-4S] cluster</name>
        <dbReference type="ChEBI" id="CHEBI:49883"/>
    </ligand>
</feature>
<comment type="caution">
    <text evidence="11">The sequence shown here is derived from an EMBL/GenBank/DDBJ whole genome shotgun (WGS) entry which is preliminary data.</text>
</comment>
<comment type="function">
    <text evidence="7">Converts 2C-methyl-D-erythritol 2,4-cyclodiphosphate (ME-2,4cPP) into 1-hydroxy-2-methyl-2-(E)-butenyl 4-diphosphate.</text>
</comment>
<dbReference type="UniPathway" id="UPA00056">
    <property type="reaction ID" value="UER00096"/>
</dbReference>
<comment type="similarity">
    <text evidence="7">Belongs to the IspG family.</text>
</comment>
<evidence type="ECO:0000256" key="1">
    <source>
        <dbReference type="ARBA" id="ARBA00022485"/>
    </source>
</evidence>
<dbReference type="EMBL" id="WSEL01000003">
    <property type="protein sequence ID" value="MVQ28165.1"/>
    <property type="molecule type" value="Genomic_DNA"/>
</dbReference>
<dbReference type="InterPro" id="IPR016425">
    <property type="entry name" value="IspG_bac"/>
</dbReference>
<comment type="catalytic activity">
    <reaction evidence="7">
        <text>(2E)-4-hydroxy-3-methylbut-2-enyl diphosphate + oxidized [flavodoxin] + H2O + 2 H(+) = 2-C-methyl-D-erythritol 2,4-cyclic diphosphate + reduced [flavodoxin]</text>
        <dbReference type="Rhea" id="RHEA:43604"/>
        <dbReference type="Rhea" id="RHEA-COMP:10622"/>
        <dbReference type="Rhea" id="RHEA-COMP:10623"/>
        <dbReference type="ChEBI" id="CHEBI:15377"/>
        <dbReference type="ChEBI" id="CHEBI:15378"/>
        <dbReference type="ChEBI" id="CHEBI:57618"/>
        <dbReference type="ChEBI" id="CHEBI:58210"/>
        <dbReference type="ChEBI" id="CHEBI:58483"/>
        <dbReference type="ChEBI" id="CHEBI:128753"/>
        <dbReference type="EC" id="1.17.7.3"/>
    </reaction>
</comment>
<dbReference type="GO" id="GO:0046429">
    <property type="term" value="F:4-hydroxy-3-methylbut-2-en-1-yl diphosphate synthase activity (ferredoxin)"/>
    <property type="evidence" value="ECO:0007669"/>
    <property type="project" value="UniProtKB-UniRule"/>
</dbReference>
<feature type="binding site" evidence="7">
    <location>
        <position position="314"/>
    </location>
    <ligand>
        <name>[4Fe-4S] cluster</name>
        <dbReference type="ChEBI" id="CHEBI:49883"/>
    </ligand>
</feature>
<proteinExistence type="inferred from homology"/>
<reference evidence="11 12" key="1">
    <citation type="submission" date="2019-12" db="EMBL/GenBank/DDBJ databases">
        <authorList>
            <person name="Huq M.A."/>
        </authorList>
    </citation>
    <scope>NUCLEOTIDE SEQUENCE [LARGE SCALE GENOMIC DNA]</scope>
    <source>
        <strain evidence="11 12">MAH-25</strain>
    </source>
</reference>
<keyword evidence="12" id="KW-1185">Reference proteome</keyword>
<evidence type="ECO:0000256" key="4">
    <source>
        <dbReference type="ARBA" id="ARBA00023004"/>
    </source>
</evidence>
<protein>
    <recommendedName>
        <fullName evidence="7">4-hydroxy-3-methylbut-2-en-1-yl diphosphate synthase (flavodoxin)</fullName>
        <ecNumber evidence="7">1.17.7.3</ecNumber>
    </recommendedName>
    <alternativeName>
        <fullName evidence="7">1-hydroxy-2-methyl-2-(E)-butenyl 4-diphosphate synthase</fullName>
    </alternativeName>
</protein>
<feature type="domain" description="IspG C-terminal" evidence="10">
    <location>
        <begin position="311"/>
        <end position="412"/>
    </location>
</feature>
<dbReference type="InterPro" id="IPR011005">
    <property type="entry name" value="Dihydropteroate_synth-like_sf"/>
</dbReference>
<dbReference type="Proteomes" id="UP000469385">
    <property type="component" value="Unassembled WGS sequence"/>
</dbReference>
<name>A0A6N8INM6_9BURK</name>
<dbReference type="GO" id="GO:0019288">
    <property type="term" value="P:isopentenyl diphosphate biosynthetic process, methylerythritol 4-phosphate pathway"/>
    <property type="evidence" value="ECO:0007669"/>
    <property type="project" value="UniProtKB-UniRule"/>
</dbReference>
<dbReference type="Pfam" id="PF26540">
    <property type="entry name" value="GcpE_C"/>
    <property type="match status" value="1"/>
</dbReference>
<dbReference type="InterPro" id="IPR058578">
    <property type="entry name" value="IspG_TIM"/>
</dbReference>
<evidence type="ECO:0000256" key="8">
    <source>
        <dbReference type="SAM" id="MobiDB-lite"/>
    </source>
</evidence>
<dbReference type="AlphaFoldDB" id="A0A6N8INM6"/>
<evidence type="ECO:0000259" key="10">
    <source>
        <dbReference type="Pfam" id="PF26540"/>
    </source>
</evidence>
<dbReference type="FunFam" id="3.30.413.10:FF:000012">
    <property type="entry name" value="4-hydroxy-3-methylbut-2-en-1-yl diphosphate synthase (flavodoxin)"/>
    <property type="match status" value="1"/>
</dbReference>
<evidence type="ECO:0000256" key="7">
    <source>
        <dbReference type="HAMAP-Rule" id="MF_00159"/>
    </source>
</evidence>
<evidence type="ECO:0000256" key="6">
    <source>
        <dbReference type="ARBA" id="ARBA00023229"/>
    </source>
</evidence>
<feature type="region of interest" description="Disordered" evidence="8">
    <location>
        <begin position="1"/>
        <end position="22"/>
    </location>
</feature>
<sequence length="423" mass="45981">MSSMPESCLPVEPAAPARRRTRQARVAWGDRVVTVGGDAPVRVQSMTNTDTEDAIGTAIQVKELAQAGSEVVRITVNTPEAARQVPYIREQLDRMGVDVPLIGDFHYNGHRLLTEFPDCAQALSKYRINPGNVGKGDKRDRQFGQMIEAAMRWDKPVRIGVNWGSLDQELLASLMDENARRAQPWEARSVMYEALITSAIESARRAEAMGMNGDQILLSCKVSGVQDLISVYRELARRCDYALHLGLTEAGMGTKGTVASSVAMSILLQEGIGDTIRVSLTPQPGESRTQEVVIASEILQSLGLRIFVPSVTACPGCGRTTSTTFQELAKQIDDHLRANMPVWRSKYPGVENLRLAVMGCIVNGPGESKHADIGISLPGTGEAPAAPVFIDGEKALTLRGDNIAAEFHQIVENYIEKRFGVAA</sequence>
<evidence type="ECO:0000256" key="2">
    <source>
        <dbReference type="ARBA" id="ARBA00022723"/>
    </source>
</evidence>
<keyword evidence="3 7" id="KW-0560">Oxidoreductase</keyword>
<feature type="binding site" evidence="7">
    <location>
        <position position="367"/>
    </location>
    <ligand>
        <name>[4Fe-4S] cluster</name>
        <dbReference type="ChEBI" id="CHEBI:49883"/>
    </ligand>
</feature>